<sequence>DTGRSGKNKSFLQPITSRCLRLESLFDADRDFRYIGAIETKIFQTKQITY</sequence>
<name>A0A2P5DPI4_PARAD</name>
<comment type="caution">
    <text evidence="1">The sequence shown here is derived from an EMBL/GenBank/DDBJ whole genome shotgun (WGS) entry which is preliminary data.</text>
</comment>
<organism evidence="1 2">
    <name type="scientific">Parasponia andersonii</name>
    <name type="common">Sponia andersonii</name>
    <dbReference type="NCBI Taxonomy" id="3476"/>
    <lineage>
        <taxon>Eukaryota</taxon>
        <taxon>Viridiplantae</taxon>
        <taxon>Streptophyta</taxon>
        <taxon>Embryophyta</taxon>
        <taxon>Tracheophyta</taxon>
        <taxon>Spermatophyta</taxon>
        <taxon>Magnoliopsida</taxon>
        <taxon>eudicotyledons</taxon>
        <taxon>Gunneridae</taxon>
        <taxon>Pentapetalae</taxon>
        <taxon>rosids</taxon>
        <taxon>fabids</taxon>
        <taxon>Rosales</taxon>
        <taxon>Cannabaceae</taxon>
        <taxon>Parasponia</taxon>
    </lineage>
</organism>
<protein>
    <submittedName>
        <fullName evidence="1">Uncharacterized protein</fullName>
    </submittedName>
</protein>
<reference evidence="2" key="1">
    <citation type="submission" date="2016-06" db="EMBL/GenBank/DDBJ databases">
        <title>Parallel loss of symbiosis genes in relatives of nitrogen-fixing non-legume Parasponia.</title>
        <authorList>
            <person name="Van Velzen R."/>
            <person name="Holmer R."/>
            <person name="Bu F."/>
            <person name="Rutten L."/>
            <person name="Van Zeijl A."/>
            <person name="Liu W."/>
            <person name="Santuari L."/>
            <person name="Cao Q."/>
            <person name="Sharma T."/>
            <person name="Shen D."/>
            <person name="Roswanjaya Y."/>
            <person name="Wardhani T."/>
            <person name="Kalhor M.S."/>
            <person name="Jansen J."/>
            <person name="Van den Hoogen J."/>
            <person name="Gungor B."/>
            <person name="Hartog M."/>
            <person name="Hontelez J."/>
            <person name="Verver J."/>
            <person name="Yang W.-C."/>
            <person name="Schijlen E."/>
            <person name="Repin R."/>
            <person name="Schilthuizen M."/>
            <person name="Schranz E."/>
            <person name="Heidstra R."/>
            <person name="Miyata K."/>
            <person name="Fedorova E."/>
            <person name="Kohlen W."/>
            <person name="Bisseling T."/>
            <person name="Smit S."/>
            <person name="Geurts R."/>
        </authorList>
    </citation>
    <scope>NUCLEOTIDE SEQUENCE [LARGE SCALE GENOMIC DNA]</scope>
    <source>
        <strain evidence="2">cv. WU1-14</strain>
    </source>
</reference>
<keyword evidence="2" id="KW-1185">Reference proteome</keyword>
<evidence type="ECO:0000313" key="1">
    <source>
        <dbReference type="EMBL" id="PON75184.1"/>
    </source>
</evidence>
<dbReference type="EMBL" id="JXTB01000025">
    <property type="protein sequence ID" value="PON75184.1"/>
    <property type="molecule type" value="Genomic_DNA"/>
</dbReference>
<gene>
    <name evidence="1" type="ORF">PanWU01x14_045360</name>
</gene>
<feature type="non-terminal residue" evidence="1">
    <location>
        <position position="1"/>
    </location>
</feature>
<dbReference type="AlphaFoldDB" id="A0A2P5DPI4"/>
<proteinExistence type="predicted"/>
<dbReference type="OrthoDB" id="10466335at2759"/>
<accession>A0A2P5DPI4</accession>
<evidence type="ECO:0000313" key="2">
    <source>
        <dbReference type="Proteomes" id="UP000237105"/>
    </source>
</evidence>
<dbReference type="Proteomes" id="UP000237105">
    <property type="component" value="Unassembled WGS sequence"/>
</dbReference>